<dbReference type="RefSeq" id="WP_107826138.1">
    <property type="nucleotide sequence ID" value="NZ_CAUJPP010000026.1"/>
</dbReference>
<dbReference type="PRINTS" id="PR01732">
    <property type="entry name" value="ADHESINMAFB"/>
</dbReference>
<keyword evidence="1" id="KW-0732">Signal</keyword>
<evidence type="ECO:0000313" key="2">
    <source>
        <dbReference type="EMBL" id="MDK8362090.1"/>
    </source>
</evidence>
<sequence length="607" mass="65855">MKPLRRLTNLLAACAVTAAAFGQPALAADLRNDPVVQDLLRRENFDPGKKFHLFGKARGTVAERTGLMTISPTITQRSGNLQMETATIFSNPGYIVRFSGHGHEVHSPFDNSASKSDSWKGGKVIDGTGMTFASMSWDGYEHHPADGYDGPQGGGYPAPHGARDIYSYVAKGQVRRQTVVHDDNRSTQQRFADRFGNIPKNFSDRAGEANKKMFEHNPGLNRWGNSMEFINGVAAGALNPFLSAGEAIGVGDAVQGTGFAIDMATAAAISTMSPDNAIAAIDHLKSLAKSEEKIGKTVRDWTAENPNAAETVEAMSNTLPYAKAKSLTKAAKAGKADVSRDFSTSYTCSFHGSTLVKTADGYKAIARIRAGDRVFAKDEASGETGYKPVTAQYGNPYQETVYIEVSDGLGKIQTLVSNRIHPFYSDGKWIKAEDLKAGSRLFAENGAGQTVQSVTVKQEPLQAYNLTVADWHTYFVKGDKAETEGVWVHNECPIKLKPTERYNRQTHYGGSQTDGAKAQAARQAGEGKPCPTCGRIQISGTKTAPSPQHEPPLVKHYYEHGGHTMSNADRAKHARESIKGTQCLTCQRKEGAMMSRYSREQAKKHGL</sequence>
<organism evidence="2 3">
    <name type="scientific">Neisseria mucosa</name>
    <dbReference type="NCBI Taxonomy" id="488"/>
    <lineage>
        <taxon>Bacteria</taxon>
        <taxon>Pseudomonadati</taxon>
        <taxon>Pseudomonadota</taxon>
        <taxon>Betaproteobacteria</taxon>
        <taxon>Neisseriales</taxon>
        <taxon>Neisseriaceae</taxon>
        <taxon>Neisseria</taxon>
    </lineage>
</organism>
<proteinExistence type="predicted"/>
<protein>
    <submittedName>
        <fullName evidence="2">Polymorphic toxin MafB class 1</fullName>
    </submittedName>
</protein>
<evidence type="ECO:0000313" key="3">
    <source>
        <dbReference type="Proteomes" id="UP001240589"/>
    </source>
</evidence>
<dbReference type="InterPro" id="IPR036844">
    <property type="entry name" value="Hint_dom_sf"/>
</dbReference>
<dbReference type="Pfam" id="PF07591">
    <property type="entry name" value="PT-HINT"/>
    <property type="match status" value="1"/>
</dbReference>
<gene>
    <name evidence="2" type="primary">mafB</name>
    <name evidence="2" type="ORF">QP792_07695</name>
</gene>
<dbReference type="SUPFAM" id="SSF51294">
    <property type="entry name" value="Hedgehog/intein (Hint) domain"/>
    <property type="match status" value="1"/>
</dbReference>
<name>A0AAW6ZFS2_NEIMU</name>
<dbReference type="Gene3D" id="2.170.16.10">
    <property type="entry name" value="Hedgehog/Intein (Hint) domain"/>
    <property type="match status" value="1"/>
</dbReference>
<comment type="caution">
    <text evidence="2">The sequence shown here is derived from an EMBL/GenBank/DDBJ whole genome shotgun (WGS) entry which is preliminary data.</text>
</comment>
<evidence type="ECO:0000256" key="1">
    <source>
        <dbReference type="SAM" id="SignalP"/>
    </source>
</evidence>
<dbReference type="EMBL" id="JASPBL010000034">
    <property type="protein sequence ID" value="MDK8362090.1"/>
    <property type="molecule type" value="Genomic_DNA"/>
</dbReference>
<accession>A0AAW6ZFS2</accession>
<feature type="signal peptide" evidence="1">
    <location>
        <begin position="1"/>
        <end position="27"/>
    </location>
</feature>
<dbReference type="InterPro" id="IPR008106">
    <property type="entry name" value="Adhesin_MafB"/>
</dbReference>
<dbReference type="Proteomes" id="UP001240589">
    <property type="component" value="Unassembled WGS sequence"/>
</dbReference>
<dbReference type="CDD" id="cd00081">
    <property type="entry name" value="Hint"/>
    <property type="match status" value="1"/>
</dbReference>
<feature type="chain" id="PRO_5043823815" evidence="1">
    <location>
        <begin position="28"/>
        <end position="607"/>
    </location>
</feature>
<dbReference type="AlphaFoldDB" id="A0AAW6ZFS2"/>
<reference evidence="2" key="1">
    <citation type="submission" date="2023-05" db="EMBL/GenBank/DDBJ databases">
        <title>Genomic Catalog of Human Bladder Bacteria.</title>
        <authorList>
            <person name="Du J."/>
        </authorList>
    </citation>
    <scope>NUCLEOTIDE SEQUENCE</scope>
    <source>
        <strain evidence="2">UMB7974B</strain>
    </source>
</reference>
<dbReference type="Pfam" id="PF06255">
    <property type="entry name" value="MafB"/>
    <property type="match status" value="1"/>
</dbReference>